<comment type="caution">
    <text evidence="1">The sequence shown here is derived from an EMBL/GenBank/DDBJ whole genome shotgun (WGS) entry which is preliminary data.</text>
</comment>
<dbReference type="EMBL" id="CAJOBJ010198741">
    <property type="protein sequence ID" value="CAF4976924.1"/>
    <property type="molecule type" value="Genomic_DNA"/>
</dbReference>
<proteinExistence type="predicted"/>
<sequence length="39" mass="4511">KSINIEKNDLLNLLRTEPDFILDELSHSPEWTVTNVQGM</sequence>
<accession>A0A8S3DIK7</accession>
<reference evidence="1" key="1">
    <citation type="submission" date="2021-02" db="EMBL/GenBank/DDBJ databases">
        <authorList>
            <person name="Nowell W R."/>
        </authorList>
    </citation>
    <scope>NUCLEOTIDE SEQUENCE</scope>
</reference>
<feature type="non-terminal residue" evidence="1">
    <location>
        <position position="1"/>
    </location>
</feature>
<name>A0A8S3DIK7_9BILA</name>
<evidence type="ECO:0000313" key="1">
    <source>
        <dbReference type="EMBL" id="CAF4976924.1"/>
    </source>
</evidence>
<organism evidence="1 2">
    <name type="scientific">Rotaria magnacalcarata</name>
    <dbReference type="NCBI Taxonomy" id="392030"/>
    <lineage>
        <taxon>Eukaryota</taxon>
        <taxon>Metazoa</taxon>
        <taxon>Spiralia</taxon>
        <taxon>Gnathifera</taxon>
        <taxon>Rotifera</taxon>
        <taxon>Eurotatoria</taxon>
        <taxon>Bdelloidea</taxon>
        <taxon>Philodinida</taxon>
        <taxon>Philodinidae</taxon>
        <taxon>Rotaria</taxon>
    </lineage>
</organism>
<gene>
    <name evidence="1" type="ORF">GIL414_LOCUS55783</name>
</gene>
<protein>
    <submittedName>
        <fullName evidence="1">Uncharacterized protein</fullName>
    </submittedName>
</protein>
<dbReference type="Proteomes" id="UP000681720">
    <property type="component" value="Unassembled WGS sequence"/>
</dbReference>
<dbReference type="AlphaFoldDB" id="A0A8S3DIK7"/>
<evidence type="ECO:0000313" key="2">
    <source>
        <dbReference type="Proteomes" id="UP000681720"/>
    </source>
</evidence>